<organism evidence="1">
    <name type="scientific">Anopheles darlingi</name>
    <name type="common">Mosquito</name>
    <dbReference type="NCBI Taxonomy" id="43151"/>
    <lineage>
        <taxon>Eukaryota</taxon>
        <taxon>Metazoa</taxon>
        <taxon>Ecdysozoa</taxon>
        <taxon>Arthropoda</taxon>
        <taxon>Hexapoda</taxon>
        <taxon>Insecta</taxon>
        <taxon>Pterygota</taxon>
        <taxon>Neoptera</taxon>
        <taxon>Endopterygota</taxon>
        <taxon>Diptera</taxon>
        <taxon>Nematocera</taxon>
        <taxon>Culicoidea</taxon>
        <taxon>Culicidae</taxon>
        <taxon>Anophelinae</taxon>
        <taxon>Anopheles</taxon>
    </lineage>
</organism>
<accession>A0A2M4D1F9</accession>
<evidence type="ECO:0000313" key="1">
    <source>
        <dbReference type="EMBL" id="MBW71387.1"/>
    </source>
</evidence>
<dbReference type="EMBL" id="GGFL01007209">
    <property type="protein sequence ID" value="MBW71387.1"/>
    <property type="molecule type" value="Transcribed_RNA"/>
</dbReference>
<reference evidence="1" key="1">
    <citation type="submission" date="2018-01" db="EMBL/GenBank/DDBJ databases">
        <title>An insight into the sialome of Amazonian anophelines.</title>
        <authorList>
            <person name="Ribeiro J.M."/>
            <person name="Scarpassa V."/>
            <person name="Calvo E."/>
        </authorList>
    </citation>
    <scope>NUCLEOTIDE SEQUENCE</scope>
</reference>
<proteinExistence type="predicted"/>
<dbReference type="AlphaFoldDB" id="A0A2M4D1F9"/>
<name>A0A2M4D1F9_ANODA</name>
<protein>
    <submittedName>
        <fullName evidence="1">Putative secreted protein</fullName>
    </submittedName>
</protein>
<sequence length="91" mass="9627">MLAFQRSPSVPLPSLCGPVSAQPIRSLPASDSCRLCGGICWPSLYRDVPLHYDAILPPLTAAGVYSDAFGLPANLHSVPPNFPKYPPGKAP</sequence>